<dbReference type="InterPro" id="IPR029787">
    <property type="entry name" value="Nucleotide_cyclase"/>
</dbReference>
<dbReference type="PANTHER" id="PTHR45138">
    <property type="entry name" value="REGULATORY COMPONENTS OF SENSORY TRANSDUCTION SYSTEM"/>
    <property type="match status" value="1"/>
</dbReference>
<dbReference type="EMBL" id="FOQD01000007">
    <property type="protein sequence ID" value="SFI25868.1"/>
    <property type="molecule type" value="Genomic_DNA"/>
</dbReference>
<dbReference type="InterPro" id="IPR013976">
    <property type="entry name" value="HDOD"/>
</dbReference>
<evidence type="ECO:0000259" key="4">
    <source>
        <dbReference type="PROSITE" id="PS51833"/>
    </source>
</evidence>
<evidence type="ECO:0000256" key="2">
    <source>
        <dbReference type="ARBA" id="ARBA00034247"/>
    </source>
</evidence>
<feature type="domain" description="HDOD" evidence="4">
    <location>
        <begin position="11"/>
        <end position="206"/>
    </location>
</feature>
<dbReference type="InterPro" id="IPR000160">
    <property type="entry name" value="GGDEF_dom"/>
</dbReference>
<name>A0A1I3GQU8_9PLAN</name>
<dbReference type="SUPFAM" id="SSF109604">
    <property type="entry name" value="HD-domain/PDEase-like"/>
    <property type="match status" value="1"/>
</dbReference>
<accession>A0A1I3GQU8</accession>
<sequence>MESKLKKLSQLPSLPTVAIRLLKMFSDPEVGISDVVYVLQTDPALSGKILKAANTSQFGLRKPVSDLQRAVVLLGKKSVMALALGFSLAEASMNTGNYASYYSDFWFQSLVRGCTASLLAEKYSQIDSGEAFTLGLLARIGRLAMLNCDPERFVECMKQAEQTGASLDAVEAQSGDITSMQVTLHLFSEWNLPAHCIHAVQTMTISLDEACNKTPTGAIGLADVLRIATAFGEFFSGEGRGLAIAKIYELCCTILREPETAVNDLVDQVREELDDHSDLFSVDMSKVGSPLELLSQAMGQLSQLAANASMARDEVSSASCEMLEENGRLRKRVLELTQSTLTDPLTTLFNRSYLTQQLNERCHRARESQAGIGVLFVDIDHFKKVNDTHGHLVGDEVLKCVAQALKEMVRDADIVTRYGGEEFVILSSAPDVTGLARQAERIRQRIESRPLTCGPSTLSVTASIGGAMIVPPRQSCNFAMQILETADAAMYASKRKGRNCVTIFEEVIAAQAPAMQQA</sequence>
<dbReference type="Proteomes" id="UP000199518">
    <property type="component" value="Unassembled WGS sequence"/>
</dbReference>
<gene>
    <name evidence="5" type="ORF">SAMN05421753_10795</name>
</gene>
<dbReference type="Gene3D" id="1.10.3210.10">
    <property type="entry name" value="Hypothetical protein af1432"/>
    <property type="match status" value="1"/>
</dbReference>
<dbReference type="Pfam" id="PF08668">
    <property type="entry name" value="HDOD"/>
    <property type="match status" value="1"/>
</dbReference>
<protein>
    <recommendedName>
        <fullName evidence="1">diguanylate cyclase</fullName>
        <ecNumber evidence="1">2.7.7.65</ecNumber>
    </recommendedName>
</protein>
<organism evidence="5 6">
    <name type="scientific">Planctomicrobium piriforme</name>
    <dbReference type="NCBI Taxonomy" id="1576369"/>
    <lineage>
        <taxon>Bacteria</taxon>
        <taxon>Pseudomonadati</taxon>
        <taxon>Planctomycetota</taxon>
        <taxon>Planctomycetia</taxon>
        <taxon>Planctomycetales</taxon>
        <taxon>Planctomycetaceae</taxon>
        <taxon>Planctomicrobium</taxon>
    </lineage>
</organism>
<keyword evidence="6" id="KW-1185">Reference proteome</keyword>
<dbReference type="OrthoDB" id="243535at2"/>
<dbReference type="AlphaFoldDB" id="A0A1I3GQU8"/>
<evidence type="ECO:0000313" key="6">
    <source>
        <dbReference type="Proteomes" id="UP000199518"/>
    </source>
</evidence>
<dbReference type="GO" id="GO:0052621">
    <property type="term" value="F:diguanylate cyclase activity"/>
    <property type="evidence" value="ECO:0007669"/>
    <property type="project" value="UniProtKB-EC"/>
</dbReference>
<dbReference type="CDD" id="cd01949">
    <property type="entry name" value="GGDEF"/>
    <property type="match status" value="1"/>
</dbReference>
<dbReference type="STRING" id="1576369.SAMN05421753_10795"/>
<evidence type="ECO:0000313" key="5">
    <source>
        <dbReference type="EMBL" id="SFI25868.1"/>
    </source>
</evidence>
<dbReference type="Pfam" id="PF00990">
    <property type="entry name" value="GGDEF"/>
    <property type="match status" value="1"/>
</dbReference>
<dbReference type="NCBIfam" id="TIGR00254">
    <property type="entry name" value="GGDEF"/>
    <property type="match status" value="1"/>
</dbReference>
<comment type="catalytic activity">
    <reaction evidence="2">
        <text>2 GTP = 3',3'-c-di-GMP + 2 diphosphate</text>
        <dbReference type="Rhea" id="RHEA:24898"/>
        <dbReference type="ChEBI" id="CHEBI:33019"/>
        <dbReference type="ChEBI" id="CHEBI:37565"/>
        <dbReference type="ChEBI" id="CHEBI:58805"/>
        <dbReference type="EC" id="2.7.7.65"/>
    </reaction>
</comment>
<dbReference type="Gene3D" id="3.30.70.270">
    <property type="match status" value="1"/>
</dbReference>
<evidence type="ECO:0000256" key="1">
    <source>
        <dbReference type="ARBA" id="ARBA00012528"/>
    </source>
</evidence>
<dbReference type="InterPro" id="IPR043128">
    <property type="entry name" value="Rev_trsase/Diguanyl_cyclase"/>
</dbReference>
<dbReference type="RefSeq" id="WP_139228400.1">
    <property type="nucleotide sequence ID" value="NZ_FOQD01000007.1"/>
</dbReference>
<dbReference type="PROSITE" id="PS51833">
    <property type="entry name" value="HDOD"/>
    <property type="match status" value="1"/>
</dbReference>
<dbReference type="EC" id="2.7.7.65" evidence="1"/>
<reference evidence="6" key="1">
    <citation type="submission" date="2016-10" db="EMBL/GenBank/DDBJ databases">
        <authorList>
            <person name="Varghese N."/>
            <person name="Submissions S."/>
        </authorList>
    </citation>
    <scope>NUCLEOTIDE SEQUENCE [LARGE SCALE GENOMIC DNA]</scope>
    <source>
        <strain evidence="6">DSM 26348</strain>
    </source>
</reference>
<dbReference type="FunFam" id="3.30.70.270:FF:000001">
    <property type="entry name" value="Diguanylate cyclase domain protein"/>
    <property type="match status" value="1"/>
</dbReference>
<feature type="domain" description="GGDEF" evidence="3">
    <location>
        <begin position="370"/>
        <end position="506"/>
    </location>
</feature>
<dbReference type="PROSITE" id="PS50887">
    <property type="entry name" value="GGDEF"/>
    <property type="match status" value="1"/>
</dbReference>
<dbReference type="SUPFAM" id="SSF55073">
    <property type="entry name" value="Nucleotide cyclase"/>
    <property type="match status" value="1"/>
</dbReference>
<dbReference type="SMART" id="SM00267">
    <property type="entry name" value="GGDEF"/>
    <property type="match status" value="1"/>
</dbReference>
<evidence type="ECO:0000259" key="3">
    <source>
        <dbReference type="PROSITE" id="PS50887"/>
    </source>
</evidence>
<proteinExistence type="predicted"/>
<dbReference type="GO" id="GO:0005886">
    <property type="term" value="C:plasma membrane"/>
    <property type="evidence" value="ECO:0007669"/>
    <property type="project" value="TreeGrafter"/>
</dbReference>
<dbReference type="InterPro" id="IPR050469">
    <property type="entry name" value="Diguanylate_Cyclase"/>
</dbReference>
<dbReference type="GO" id="GO:0043709">
    <property type="term" value="P:cell adhesion involved in single-species biofilm formation"/>
    <property type="evidence" value="ECO:0007669"/>
    <property type="project" value="TreeGrafter"/>
</dbReference>
<dbReference type="GO" id="GO:1902201">
    <property type="term" value="P:negative regulation of bacterial-type flagellum-dependent cell motility"/>
    <property type="evidence" value="ECO:0007669"/>
    <property type="project" value="TreeGrafter"/>
</dbReference>
<dbReference type="PANTHER" id="PTHR45138:SF9">
    <property type="entry name" value="DIGUANYLATE CYCLASE DGCM-RELATED"/>
    <property type="match status" value="1"/>
</dbReference>